<accession>A0A8S1SR53</accession>
<protein>
    <submittedName>
        <fullName evidence="2">Uncharacterized protein</fullName>
    </submittedName>
</protein>
<dbReference type="OrthoDB" id="310263at2759"/>
<comment type="caution">
    <text evidence="2">The sequence shown here is derived from an EMBL/GenBank/DDBJ whole genome shotgun (WGS) entry which is preliminary data.</text>
</comment>
<dbReference type="AlphaFoldDB" id="A0A8S1SR53"/>
<evidence type="ECO:0000313" key="3">
    <source>
        <dbReference type="Proteomes" id="UP000689195"/>
    </source>
</evidence>
<evidence type="ECO:0000256" key="1">
    <source>
        <dbReference type="SAM" id="Coils"/>
    </source>
</evidence>
<feature type="coiled-coil region" evidence="1">
    <location>
        <begin position="182"/>
        <end position="252"/>
    </location>
</feature>
<reference evidence="2" key="1">
    <citation type="submission" date="2021-01" db="EMBL/GenBank/DDBJ databases">
        <authorList>
            <consortium name="Genoscope - CEA"/>
            <person name="William W."/>
        </authorList>
    </citation>
    <scope>NUCLEOTIDE SEQUENCE</scope>
</reference>
<gene>
    <name evidence="2" type="ORF">PPENT_87.1.T0100357</name>
</gene>
<proteinExistence type="predicted"/>
<dbReference type="Proteomes" id="UP000689195">
    <property type="component" value="Unassembled WGS sequence"/>
</dbReference>
<keyword evidence="1" id="KW-0175">Coiled coil</keyword>
<organism evidence="2 3">
    <name type="scientific">Paramecium pentaurelia</name>
    <dbReference type="NCBI Taxonomy" id="43138"/>
    <lineage>
        <taxon>Eukaryota</taxon>
        <taxon>Sar</taxon>
        <taxon>Alveolata</taxon>
        <taxon>Ciliophora</taxon>
        <taxon>Intramacronucleata</taxon>
        <taxon>Oligohymenophorea</taxon>
        <taxon>Peniculida</taxon>
        <taxon>Parameciidae</taxon>
        <taxon>Paramecium</taxon>
    </lineage>
</organism>
<name>A0A8S1SR53_9CILI</name>
<dbReference type="EMBL" id="CAJJDO010000010">
    <property type="protein sequence ID" value="CAD8141886.1"/>
    <property type="molecule type" value="Genomic_DNA"/>
</dbReference>
<keyword evidence="3" id="KW-1185">Reference proteome</keyword>
<evidence type="ECO:0000313" key="2">
    <source>
        <dbReference type="EMBL" id="CAD8141886.1"/>
    </source>
</evidence>
<sequence length="313" mass="37072">MQEAYRIKTSNKVQLENKFTQKKGQLLESIQIMISQVQEELQESILKDKQEVINQKAKTIALLKQADSKNDLILEQETIISQLLLKIQELEKVQLPQKQNNIDQDQVVELEQEVLLLKALSNKLRQKANRLCSYFVCLRLYNAEQGLKIQQDDFDYNLLVMPKIPDHSSLISSLQESERILKQKLEQQIQVENVELKKENQNLKRCLKRFNVTSNLDAQKQQALIQQLEDQLNEQQQLIADQFHKIKQYEQQNQCKQLNDFILKKRKVKNQQPVFNLELVKRKLTLDVWRSRDDSVYTTIEPRIHSKTVQYKY</sequence>